<dbReference type="GeneID" id="9184363"/>
<dbReference type="KEGG" id="tml:GSTUM_00003193001"/>
<dbReference type="EMBL" id="FN430056">
    <property type="protein sequence ID" value="CAZ81077.1"/>
    <property type="molecule type" value="Genomic_DNA"/>
</dbReference>
<dbReference type="InParanoid" id="D5G984"/>
<organism evidence="3 4">
    <name type="scientific">Tuber melanosporum (strain Mel28)</name>
    <name type="common">Perigord black truffle</name>
    <dbReference type="NCBI Taxonomy" id="656061"/>
    <lineage>
        <taxon>Eukaryota</taxon>
        <taxon>Fungi</taxon>
        <taxon>Dikarya</taxon>
        <taxon>Ascomycota</taxon>
        <taxon>Pezizomycotina</taxon>
        <taxon>Pezizomycetes</taxon>
        <taxon>Pezizales</taxon>
        <taxon>Tuberaceae</taxon>
        <taxon>Tuber</taxon>
    </lineage>
</organism>
<keyword evidence="2" id="KW-0472">Membrane</keyword>
<keyword evidence="2" id="KW-0812">Transmembrane</keyword>
<dbReference type="SUPFAM" id="SSF48371">
    <property type="entry name" value="ARM repeat"/>
    <property type="match status" value="1"/>
</dbReference>
<dbReference type="InterPro" id="IPR011989">
    <property type="entry name" value="ARM-like"/>
</dbReference>
<dbReference type="AlphaFoldDB" id="D5G984"/>
<keyword evidence="4" id="KW-1185">Reference proteome</keyword>
<sequence length="319" mass="34614">MPILPQITPSDKYLYLSAGLLAIYAIYTTHSQLNKFRSRCVSKPKVVPPDAGVDQTTEDAIKLETLETLARGINVDIRNAALKIITDRATTDENIVHLLSQVRSSTPSQRLRSLRALRCCTYSTTLQKLCQKLTFSALVSCLNSTLPTDENPTGDPFSEKEALYILARLMGLYFVGREMLVDAGFVLWLARAKVPGYANVVEAVFDDEGVDLVDPSLVQIVHVLQESVEARGALEDAGFMLRARDAGGGGGSPDGGRPGEGSEGEREDGQLEALVRNVFMGIGRERAGSTNGTAEPALDELLDDEALVMAGWDEEVLDL</sequence>
<accession>D5G984</accession>
<feature type="region of interest" description="Disordered" evidence="1">
    <location>
        <begin position="244"/>
        <end position="268"/>
    </location>
</feature>
<proteinExistence type="predicted"/>
<name>D5G984_TUBMM</name>
<dbReference type="eggNOG" id="ENOG502SE0J">
    <property type="taxonomic scope" value="Eukaryota"/>
</dbReference>
<reference evidence="3 4" key="1">
    <citation type="journal article" date="2010" name="Nature">
        <title>Perigord black truffle genome uncovers evolutionary origins and mechanisms of symbiosis.</title>
        <authorList>
            <person name="Martin F."/>
            <person name="Kohler A."/>
            <person name="Murat C."/>
            <person name="Balestrini R."/>
            <person name="Coutinho P.M."/>
            <person name="Jaillon O."/>
            <person name="Montanini B."/>
            <person name="Morin E."/>
            <person name="Noel B."/>
            <person name="Percudani R."/>
            <person name="Porcel B."/>
            <person name="Rubini A."/>
            <person name="Amicucci A."/>
            <person name="Amselem J."/>
            <person name="Anthouard V."/>
            <person name="Arcioni S."/>
            <person name="Artiguenave F."/>
            <person name="Aury J.M."/>
            <person name="Ballario P."/>
            <person name="Bolchi A."/>
            <person name="Brenna A."/>
            <person name="Brun A."/>
            <person name="Buee M."/>
            <person name="Cantarel B."/>
            <person name="Chevalier G."/>
            <person name="Couloux A."/>
            <person name="Da Silva C."/>
            <person name="Denoeud F."/>
            <person name="Duplessis S."/>
            <person name="Ghignone S."/>
            <person name="Hilselberger B."/>
            <person name="Iotti M."/>
            <person name="Marcais B."/>
            <person name="Mello A."/>
            <person name="Miranda M."/>
            <person name="Pacioni G."/>
            <person name="Quesneville H."/>
            <person name="Riccioni C."/>
            <person name="Ruotolo R."/>
            <person name="Splivallo R."/>
            <person name="Stocchi V."/>
            <person name="Tisserant E."/>
            <person name="Viscomi A.R."/>
            <person name="Zambonelli A."/>
            <person name="Zampieri E."/>
            <person name="Henrissat B."/>
            <person name="Lebrun M.H."/>
            <person name="Paolocci F."/>
            <person name="Bonfante P."/>
            <person name="Ottonello S."/>
            <person name="Wincker P."/>
        </authorList>
    </citation>
    <scope>NUCLEOTIDE SEQUENCE [LARGE SCALE GENOMIC DNA]</scope>
    <source>
        <strain evidence="3 4">Mel28</strain>
    </source>
</reference>
<dbReference type="Proteomes" id="UP000006911">
    <property type="component" value="Unassembled WGS sequence"/>
</dbReference>
<evidence type="ECO:0000256" key="2">
    <source>
        <dbReference type="SAM" id="Phobius"/>
    </source>
</evidence>
<gene>
    <name evidence="3" type="ORF">GSTUM_00003193001</name>
</gene>
<dbReference type="RefSeq" id="XP_002836886.1">
    <property type="nucleotide sequence ID" value="XM_002836840.1"/>
</dbReference>
<dbReference type="InterPro" id="IPR016024">
    <property type="entry name" value="ARM-type_fold"/>
</dbReference>
<keyword evidence="2" id="KW-1133">Transmembrane helix</keyword>
<dbReference type="Gene3D" id="1.25.10.10">
    <property type="entry name" value="Leucine-rich Repeat Variant"/>
    <property type="match status" value="1"/>
</dbReference>
<evidence type="ECO:0000256" key="1">
    <source>
        <dbReference type="SAM" id="MobiDB-lite"/>
    </source>
</evidence>
<dbReference type="HOGENOM" id="CLU_872068_0_0_1"/>
<feature type="transmembrane region" description="Helical" evidence="2">
    <location>
        <begin position="12"/>
        <end position="29"/>
    </location>
</feature>
<feature type="compositionally biased region" description="Gly residues" evidence="1">
    <location>
        <begin position="246"/>
        <end position="261"/>
    </location>
</feature>
<dbReference type="OMA" id="WNIGRDG"/>
<protein>
    <submittedName>
        <fullName evidence="3">(Perigord truffle) hypothetical protein</fullName>
    </submittedName>
</protein>
<evidence type="ECO:0000313" key="4">
    <source>
        <dbReference type="Proteomes" id="UP000006911"/>
    </source>
</evidence>
<evidence type="ECO:0000313" key="3">
    <source>
        <dbReference type="EMBL" id="CAZ81077.1"/>
    </source>
</evidence>